<dbReference type="CDD" id="cd10440">
    <property type="entry name" value="GIY-YIG_COG3680"/>
    <property type="match status" value="1"/>
</dbReference>
<sequence length="192" mass="21355">MSNTYYVYSLKDPREKPARVFYIGKGTGSRATDHLKKVDDTRKGRFIQEILDSGNSPIISRVVENLTEEQALQIELELISSFGTIDNGGSLYNSVIPKSIKRKIDKNIVVPNGAVEKAQLGLKLIKDSIASLSEENPNGITNSDCAHYLGLQSAHQGKQQDFLTYSVLGLLLKEGVLGIYPDGRRRKYKKLQ</sequence>
<evidence type="ECO:0000259" key="1">
    <source>
        <dbReference type="PROSITE" id="PS50164"/>
    </source>
</evidence>
<dbReference type="STRING" id="29495.EA26_10065"/>
<proteinExistence type="predicted"/>
<comment type="caution">
    <text evidence="2">The sequence shown here is derived from an EMBL/GenBank/DDBJ whole genome shotgun (WGS) entry which is preliminary data.</text>
</comment>
<dbReference type="PROSITE" id="PS50164">
    <property type="entry name" value="GIY_YIG"/>
    <property type="match status" value="1"/>
</dbReference>
<protein>
    <recommendedName>
        <fullName evidence="1">GIY-YIG domain-containing protein</fullName>
    </recommendedName>
</protein>
<feature type="domain" description="GIY-YIG" evidence="1">
    <location>
        <begin position="3"/>
        <end position="88"/>
    </location>
</feature>
<dbReference type="GeneID" id="43685488"/>
<dbReference type="RefSeq" id="WP_052079697.1">
    <property type="nucleotide sequence ID" value="NZ_CP061844.1"/>
</dbReference>
<dbReference type="Proteomes" id="UP000029994">
    <property type="component" value="Unassembled WGS sequence"/>
</dbReference>
<dbReference type="eggNOG" id="COG3680">
    <property type="taxonomic scope" value="Bacteria"/>
</dbReference>
<name>A0A099LU37_9VIBR</name>
<accession>A0A099LU37</accession>
<dbReference type="EMBL" id="JMCG01000001">
    <property type="protein sequence ID" value="KGK11630.1"/>
    <property type="molecule type" value="Genomic_DNA"/>
</dbReference>
<evidence type="ECO:0000313" key="2">
    <source>
        <dbReference type="EMBL" id="KGK11630.1"/>
    </source>
</evidence>
<gene>
    <name evidence="2" type="ORF">EA26_10065</name>
</gene>
<dbReference type="AlphaFoldDB" id="A0A099LU37"/>
<dbReference type="Pfam" id="PF22945">
    <property type="entry name" value="LEM-3_GIY-YIG"/>
    <property type="match status" value="1"/>
</dbReference>
<organism evidence="2 3">
    <name type="scientific">Vibrio navarrensis</name>
    <dbReference type="NCBI Taxonomy" id="29495"/>
    <lineage>
        <taxon>Bacteria</taxon>
        <taxon>Pseudomonadati</taxon>
        <taxon>Pseudomonadota</taxon>
        <taxon>Gammaproteobacteria</taxon>
        <taxon>Vibrionales</taxon>
        <taxon>Vibrionaceae</taxon>
        <taxon>Vibrio</taxon>
    </lineage>
</organism>
<dbReference type="InterPro" id="IPR000305">
    <property type="entry name" value="GIY-YIG_endonuc"/>
</dbReference>
<keyword evidence="3" id="KW-1185">Reference proteome</keyword>
<evidence type="ECO:0000313" key="3">
    <source>
        <dbReference type="Proteomes" id="UP000029994"/>
    </source>
</evidence>
<reference evidence="2 3" key="1">
    <citation type="submission" date="2014-04" db="EMBL/GenBank/DDBJ databases">
        <title>Genome sequencing of Vibrio navarrensis strains.</title>
        <authorList>
            <person name="Gladney L.M."/>
            <person name="Katz L.S."/>
            <person name="Marino-Ramirez L."/>
            <person name="Jordan I.K."/>
        </authorList>
    </citation>
    <scope>NUCLEOTIDE SEQUENCE [LARGE SCALE GENOMIC DNA]</scope>
    <source>
        <strain evidence="2 3">ATCC 51183</strain>
    </source>
</reference>